<dbReference type="EMBL" id="BAAAOG010000001">
    <property type="protein sequence ID" value="GAA1944268.1"/>
    <property type="molecule type" value="Genomic_DNA"/>
</dbReference>
<name>A0ABP5BG12_9MICO</name>
<feature type="transmembrane region" description="Helical" evidence="1">
    <location>
        <begin position="119"/>
        <end position="140"/>
    </location>
</feature>
<feature type="transmembrane region" description="Helical" evidence="1">
    <location>
        <begin position="68"/>
        <end position="87"/>
    </location>
</feature>
<keyword evidence="3" id="KW-1185">Reference proteome</keyword>
<keyword evidence="1" id="KW-1133">Transmembrane helix</keyword>
<feature type="transmembrane region" description="Helical" evidence="1">
    <location>
        <begin position="204"/>
        <end position="222"/>
    </location>
</feature>
<gene>
    <name evidence="2" type="ORF">GCM10009776_02560</name>
</gene>
<proteinExistence type="predicted"/>
<keyword evidence="1" id="KW-0812">Transmembrane</keyword>
<feature type="transmembrane region" description="Helical" evidence="1">
    <location>
        <begin position="146"/>
        <end position="165"/>
    </location>
</feature>
<reference evidence="3" key="1">
    <citation type="journal article" date="2019" name="Int. J. Syst. Evol. Microbiol.">
        <title>The Global Catalogue of Microorganisms (GCM) 10K type strain sequencing project: providing services to taxonomists for standard genome sequencing and annotation.</title>
        <authorList>
            <consortium name="The Broad Institute Genomics Platform"/>
            <consortium name="The Broad Institute Genome Sequencing Center for Infectious Disease"/>
            <person name="Wu L."/>
            <person name="Ma J."/>
        </authorList>
    </citation>
    <scope>NUCLEOTIDE SEQUENCE [LARGE SCALE GENOMIC DNA]</scope>
    <source>
        <strain evidence="3">JCM 14901</strain>
    </source>
</reference>
<feature type="transmembrane region" description="Helical" evidence="1">
    <location>
        <begin position="28"/>
        <end position="61"/>
    </location>
</feature>
<feature type="transmembrane region" description="Helical" evidence="1">
    <location>
        <begin position="177"/>
        <end position="198"/>
    </location>
</feature>
<comment type="caution">
    <text evidence="2">The sequence shown here is derived from an EMBL/GenBank/DDBJ whole genome shotgun (WGS) entry which is preliminary data.</text>
</comment>
<evidence type="ECO:0000313" key="2">
    <source>
        <dbReference type="EMBL" id="GAA1944268.1"/>
    </source>
</evidence>
<evidence type="ECO:0000313" key="3">
    <source>
        <dbReference type="Proteomes" id="UP001499933"/>
    </source>
</evidence>
<feature type="transmembrane region" description="Helical" evidence="1">
    <location>
        <begin position="435"/>
        <end position="457"/>
    </location>
</feature>
<feature type="transmembrane region" description="Helical" evidence="1">
    <location>
        <begin position="291"/>
        <end position="316"/>
    </location>
</feature>
<sequence>MRHTEDITESGHPWLRMTGRAVRSTVTYAAVLAAVFVSAVVGVGLPLVFFGLVAAVGFFALAWTYPKVALGLTLVIAAISGQIQAALGSVGGIADEAMIFGAAAIIVARRAIVERSLVWLPGSGWFAVFVFAGSLGAILYGTPVAISLQGATLLTKCIVFAVAVAQLHWRPADLHALARAGFGLAIVLIATGVVNLAIPGPWTGLFGGSAVQYYGGIPAIIGPFQQPAAYGRMATILASSILAYQLFVKSSWFGYLVALMLTGLALLTFRAKALVGLMVVTTGLVLRKGNVLVLAVAAAALPAALILLGPSIYVAVFGDLQLYYGAGQLSARSRLTAGGWQIASNYFPLGVGFGRYGSATAADYYSPEYTKLGFDGIYGIGSGPEMGKYLNDTQWPALLGETGWLGTVAFVIGALLALRILLIRVSPDEPAIVRWIRFSGVCWFTLIMLDSVAAPAFTSPPSYLFLFAASAIAASLRTDVRNGTLDFAPSAMPVNLGPPPITRRLSPAIPAGAFLRPNAALAATHPHEGTLQLQMKEAP</sequence>
<evidence type="ECO:0008006" key="4">
    <source>
        <dbReference type="Google" id="ProtNLM"/>
    </source>
</evidence>
<protein>
    <recommendedName>
        <fullName evidence="4">O-antigen ligase domain-containing protein</fullName>
    </recommendedName>
</protein>
<accession>A0ABP5BG12</accession>
<organism evidence="2 3">
    <name type="scientific">Microbacterium deminutum</name>
    <dbReference type="NCBI Taxonomy" id="344164"/>
    <lineage>
        <taxon>Bacteria</taxon>
        <taxon>Bacillati</taxon>
        <taxon>Actinomycetota</taxon>
        <taxon>Actinomycetes</taxon>
        <taxon>Micrococcales</taxon>
        <taxon>Microbacteriaceae</taxon>
        <taxon>Microbacterium</taxon>
    </lineage>
</organism>
<keyword evidence="1" id="KW-0472">Membrane</keyword>
<feature type="transmembrane region" description="Helical" evidence="1">
    <location>
        <begin position="253"/>
        <end position="279"/>
    </location>
</feature>
<feature type="transmembrane region" description="Helical" evidence="1">
    <location>
        <begin position="404"/>
        <end position="423"/>
    </location>
</feature>
<evidence type="ECO:0000256" key="1">
    <source>
        <dbReference type="SAM" id="Phobius"/>
    </source>
</evidence>
<dbReference type="Proteomes" id="UP001499933">
    <property type="component" value="Unassembled WGS sequence"/>
</dbReference>
<feature type="transmembrane region" description="Helical" evidence="1">
    <location>
        <begin position="93"/>
        <end position="112"/>
    </location>
</feature>